<keyword evidence="10" id="KW-0489">Methyltransferase</keyword>
<evidence type="ECO:0000256" key="7">
    <source>
        <dbReference type="PIRSR" id="PIRSR006487-1"/>
    </source>
</evidence>
<dbReference type="SUPFAM" id="SSF101790">
    <property type="entry name" value="Aminomethyltransferase beta-barrel domain"/>
    <property type="match status" value="1"/>
</dbReference>
<keyword evidence="11" id="KW-1185">Reference proteome</keyword>
<comment type="caution">
    <text evidence="10">The sequence shown here is derived from an EMBL/GenBank/DDBJ whole genome shotgun (WGS) entry which is preliminary data.</text>
</comment>
<dbReference type="GO" id="GO:0008483">
    <property type="term" value="F:transaminase activity"/>
    <property type="evidence" value="ECO:0007669"/>
    <property type="project" value="UniProtKB-KW"/>
</dbReference>
<dbReference type="Gene3D" id="2.40.30.110">
    <property type="entry name" value="Aminomethyltransferase beta-barrel domains"/>
    <property type="match status" value="1"/>
</dbReference>
<dbReference type="Pfam" id="PF01571">
    <property type="entry name" value="GCV_T"/>
    <property type="match status" value="2"/>
</dbReference>
<dbReference type="Gene3D" id="4.10.1250.10">
    <property type="entry name" value="Aminomethyltransferase fragment"/>
    <property type="match status" value="1"/>
</dbReference>
<name>A0A1R0H1K6_9FUNG</name>
<evidence type="ECO:0000259" key="8">
    <source>
        <dbReference type="Pfam" id="PF01571"/>
    </source>
</evidence>
<protein>
    <recommendedName>
        <fullName evidence="2">aminomethyltransferase</fullName>
        <ecNumber evidence="2">2.1.2.10</ecNumber>
    </recommendedName>
    <alternativeName>
        <fullName evidence="5">Glycine cleavage system T protein</fullName>
    </alternativeName>
</protein>
<dbReference type="PANTHER" id="PTHR43757:SF2">
    <property type="entry name" value="AMINOMETHYLTRANSFERASE, MITOCHONDRIAL"/>
    <property type="match status" value="1"/>
</dbReference>
<dbReference type="InterPro" id="IPR006222">
    <property type="entry name" value="GCVT_N"/>
</dbReference>
<evidence type="ECO:0000256" key="3">
    <source>
        <dbReference type="ARBA" id="ARBA00022576"/>
    </source>
</evidence>
<feature type="domain" description="Aminomethyltransferase C-terminal" evidence="9">
    <location>
        <begin position="415"/>
        <end position="493"/>
    </location>
</feature>
<dbReference type="Gene3D" id="3.30.1360.120">
    <property type="entry name" value="Probable tRNA modification gtpase trme, domain 1"/>
    <property type="match status" value="2"/>
</dbReference>
<feature type="domain" description="GCVT N-terminal" evidence="8">
    <location>
        <begin position="245"/>
        <end position="390"/>
    </location>
</feature>
<feature type="binding site" evidence="7">
    <location>
        <position position="185"/>
    </location>
    <ligand>
        <name>substrate</name>
    </ligand>
</feature>
<gene>
    <name evidence="10" type="ORF">AYI68_g2852</name>
</gene>
<dbReference type="PIRSF" id="PIRSF006487">
    <property type="entry name" value="GcvT"/>
    <property type="match status" value="1"/>
</dbReference>
<dbReference type="OrthoDB" id="10263536at2759"/>
<dbReference type="FunFam" id="3.30.70.1400:FF:000001">
    <property type="entry name" value="Aminomethyltransferase"/>
    <property type="match status" value="1"/>
</dbReference>
<evidence type="ECO:0000313" key="10">
    <source>
        <dbReference type="EMBL" id="OLY83019.1"/>
    </source>
</evidence>
<dbReference type="EC" id="2.1.2.10" evidence="2"/>
<evidence type="ECO:0000256" key="1">
    <source>
        <dbReference type="ARBA" id="ARBA00008609"/>
    </source>
</evidence>
<dbReference type="InterPro" id="IPR028896">
    <property type="entry name" value="GcvT/YgfZ/DmdA"/>
</dbReference>
<evidence type="ECO:0000313" key="11">
    <source>
        <dbReference type="Proteomes" id="UP000187455"/>
    </source>
</evidence>
<accession>A0A1R0H1K6</accession>
<dbReference type="FunFam" id="2.40.30.110:FF:000002">
    <property type="entry name" value="Aminomethyltransferase"/>
    <property type="match status" value="1"/>
</dbReference>
<evidence type="ECO:0000259" key="9">
    <source>
        <dbReference type="Pfam" id="PF08669"/>
    </source>
</evidence>
<dbReference type="GO" id="GO:0008168">
    <property type="term" value="F:methyltransferase activity"/>
    <property type="evidence" value="ECO:0007669"/>
    <property type="project" value="UniProtKB-KW"/>
</dbReference>
<sequence>MGPFAGWSMPLFYKDLTPLESHIHTRQKCSIFDVSHMLQFQIVGGSRAAFLDSLVVSDVSAIRLNTGKLTLFLNENGGIEDDLIVTSHADSLYVVSNAGCADKDWDHVQKHLAAFVQAGNGHVEAYKVLANSLIAVQGPETARILQKYTNLDLSKMAFMDGVYTETNGVPIHITRSGYTGEDGFEISIPSEEVVSFTESLLENKDVKLAGLAPRDSLRIEAGLCLYGHDIDSTTTPMEAGLSWTDWDHVQKHLAAFVQAGNGHVEAYKVLANSLIAVQGPETARILQKYTNLDLSKMAFMDGVYTETNGVPIHITRSGYTGEDGFEISIPSEEVVSFTESLLENKDVKLAGLAPRDSLRIEAGLCLYGHDIDSTTTPMEAGLSWTVSKDKVLNREAPFVGSDVVKQQLETKGGSRRRVGLVVQGAPAREGAKIFSADGTVEIGIVTSGVPSPSLHKNVAMGYVKKGMNKSGSKVKVSVRNRMQDAEIVKMPFYETKYYKLP</sequence>
<dbReference type="GO" id="GO:0005739">
    <property type="term" value="C:mitochondrion"/>
    <property type="evidence" value="ECO:0007669"/>
    <property type="project" value="TreeGrafter"/>
</dbReference>
<proteinExistence type="inferred from homology"/>
<dbReference type="SUPFAM" id="SSF103025">
    <property type="entry name" value="Folate-binding domain"/>
    <property type="match status" value="2"/>
</dbReference>
<feature type="domain" description="GCVT N-terminal" evidence="8">
    <location>
        <begin position="1"/>
        <end position="244"/>
    </location>
</feature>
<dbReference type="STRING" id="133383.A0A1R0H1K6"/>
<dbReference type="InterPro" id="IPR013977">
    <property type="entry name" value="GcvT_C"/>
</dbReference>
<dbReference type="Proteomes" id="UP000187455">
    <property type="component" value="Unassembled WGS sequence"/>
</dbReference>
<keyword evidence="4 10" id="KW-0808">Transferase</keyword>
<evidence type="ECO:0000256" key="4">
    <source>
        <dbReference type="ARBA" id="ARBA00022679"/>
    </source>
</evidence>
<reference evidence="10 11" key="1">
    <citation type="journal article" date="2016" name="Mol. Biol. Evol.">
        <title>Genome-Wide Survey of Gut Fungi (Harpellales) Reveals the First Horizontally Transferred Ubiquitin Gene from a Mosquito Host.</title>
        <authorList>
            <person name="Wang Y."/>
            <person name="White M.M."/>
            <person name="Kvist S."/>
            <person name="Moncalvo J.M."/>
        </authorList>
    </citation>
    <scope>NUCLEOTIDE SEQUENCE [LARGE SCALE GENOMIC DNA]</scope>
    <source>
        <strain evidence="10 11">ALG-7-W6</strain>
    </source>
</reference>
<comment type="similarity">
    <text evidence="1">Belongs to the GcvT family.</text>
</comment>
<dbReference type="EMBL" id="LSSL01001116">
    <property type="protein sequence ID" value="OLY83019.1"/>
    <property type="molecule type" value="Genomic_DNA"/>
</dbReference>
<dbReference type="InterPro" id="IPR027266">
    <property type="entry name" value="TrmE/GcvT-like"/>
</dbReference>
<dbReference type="AlphaFoldDB" id="A0A1R0H1K6"/>
<dbReference type="GO" id="GO:0004047">
    <property type="term" value="F:aminomethyltransferase activity"/>
    <property type="evidence" value="ECO:0007669"/>
    <property type="project" value="UniProtKB-EC"/>
</dbReference>
<comment type="catalytic activity">
    <reaction evidence="6">
        <text>N(6)-[(R)-S(8)-aminomethyldihydrolipoyl]-L-lysyl-[protein] + (6S)-5,6,7,8-tetrahydrofolate = N(6)-[(R)-dihydrolipoyl]-L-lysyl-[protein] + (6R)-5,10-methylene-5,6,7,8-tetrahydrofolate + NH4(+)</text>
        <dbReference type="Rhea" id="RHEA:16945"/>
        <dbReference type="Rhea" id="RHEA-COMP:10475"/>
        <dbReference type="Rhea" id="RHEA-COMP:10492"/>
        <dbReference type="ChEBI" id="CHEBI:15636"/>
        <dbReference type="ChEBI" id="CHEBI:28938"/>
        <dbReference type="ChEBI" id="CHEBI:57453"/>
        <dbReference type="ChEBI" id="CHEBI:83100"/>
        <dbReference type="ChEBI" id="CHEBI:83143"/>
        <dbReference type="EC" id="2.1.2.10"/>
    </reaction>
</comment>
<keyword evidence="3" id="KW-0032">Aminotransferase</keyword>
<evidence type="ECO:0000256" key="2">
    <source>
        <dbReference type="ARBA" id="ARBA00012616"/>
    </source>
</evidence>
<evidence type="ECO:0000256" key="6">
    <source>
        <dbReference type="ARBA" id="ARBA00047665"/>
    </source>
</evidence>
<evidence type="ECO:0000256" key="5">
    <source>
        <dbReference type="ARBA" id="ARBA00031395"/>
    </source>
</evidence>
<organism evidence="10 11">
    <name type="scientific">Smittium mucronatum</name>
    <dbReference type="NCBI Taxonomy" id="133383"/>
    <lineage>
        <taxon>Eukaryota</taxon>
        <taxon>Fungi</taxon>
        <taxon>Fungi incertae sedis</taxon>
        <taxon>Zoopagomycota</taxon>
        <taxon>Kickxellomycotina</taxon>
        <taxon>Harpellomycetes</taxon>
        <taxon>Harpellales</taxon>
        <taxon>Legeriomycetaceae</taxon>
        <taxon>Smittium</taxon>
    </lineage>
</organism>
<dbReference type="Pfam" id="PF08669">
    <property type="entry name" value="GCV_T_C"/>
    <property type="match status" value="1"/>
</dbReference>
<dbReference type="GO" id="GO:0032259">
    <property type="term" value="P:methylation"/>
    <property type="evidence" value="ECO:0007669"/>
    <property type="project" value="UniProtKB-KW"/>
</dbReference>
<dbReference type="InterPro" id="IPR029043">
    <property type="entry name" value="GcvT/YgfZ_C"/>
</dbReference>
<dbReference type="PANTHER" id="PTHR43757">
    <property type="entry name" value="AMINOMETHYLTRANSFERASE"/>
    <property type="match status" value="1"/>
</dbReference>